<accession>A0A497XRI2</accession>
<reference evidence="1 2" key="1">
    <citation type="submission" date="2018-10" db="EMBL/GenBank/DDBJ databases">
        <title>Genomic Encyclopedia of Archaeal and Bacterial Type Strains, Phase II (KMG-II): from individual species to whole genera.</title>
        <authorList>
            <person name="Goeker M."/>
        </authorList>
    </citation>
    <scope>NUCLEOTIDE SEQUENCE [LARGE SCALE GENOMIC DNA]</scope>
    <source>
        <strain evidence="1 2">DSM 19624</strain>
    </source>
</reference>
<name>A0A497XRI2_9SPHI</name>
<dbReference type="AlphaFoldDB" id="A0A497XRI2"/>
<dbReference type="EMBL" id="RCCK01000017">
    <property type="protein sequence ID" value="RLJ69322.1"/>
    <property type="molecule type" value="Genomic_DNA"/>
</dbReference>
<protein>
    <recommendedName>
        <fullName evidence="3">DNA-binding protein</fullName>
    </recommendedName>
</protein>
<proteinExistence type="predicted"/>
<dbReference type="Proteomes" id="UP000273898">
    <property type="component" value="Unassembled WGS sequence"/>
</dbReference>
<organism evidence="1 2">
    <name type="scientific">Pedobacter alluvionis</name>
    <dbReference type="NCBI Taxonomy" id="475253"/>
    <lineage>
        <taxon>Bacteria</taxon>
        <taxon>Pseudomonadati</taxon>
        <taxon>Bacteroidota</taxon>
        <taxon>Sphingobacteriia</taxon>
        <taxon>Sphingobacteriales</taxon>
        <taxon>Sphingobacteriaceae</taxon>
        <taxon>Pedobacter</taxon>
    </lineage>
</organism>
<evidence type="ECO:0000313" key="1">
    <source>
        <dbReference type="EMBL" id="RLJ69322.1"/>
    </source>
</evidence>
<gene>
    <name evidence="1" type="ORF">BCL90_5244</name>
</gene>
<evidence type="ECO:0000313" key="2">
    <source>
        <dbReference type="Proteomes" id="UP000273898"/>
    </source>
</evidence>
<comment type="caution">
    <text evidence="1">The sequence shown here is derived from an EMBL/GenBank/DDBJ whole genome shotgun (WGS) entry which is preliminary data.</text>
</comment>
<sequence>MRQPNIQFTKILTVEPLTKEDLRQFKIQLLYEIRQILDEKMKTTLNDTHPEWIRSKAVRIFMNMSPGTLQSLRITGKVRFKKVLGSYYYNFED</sequence>
<evidence type="ECO:0008006" key="3">
    <source>
        <dbReference type="Google" id="ProtNLM"/>
    </source>
</evidence>